<evidence type="ECO:0000313" key="2">
    <source>
        <dbReference type="Proteomes" id="UP001177021"/>
    </source>
</evidence>
<sequence length="318" mass="34198">MKLFMMIPVILFCCVFPLALAADGLQVGFYSTSCGKAESIVEKVVQKRFSQDNSITAALLRMHFHDCFVRGCDASLLIDPTNETVSEKKDGANASVRGFDLIDEIKEAVEAACPSTVSCADIIALATRDAVALSGGPKYSVPTGRRDGLVSNIADVELPGPTISIPEVSKFFAAKGIEKEEMVALLGAHSVGVSHCGFFADRLGGKPDPTMDPALAAKLIILCKSNPDAAVFLDQNTSSLMDNEYYKQLLLKRGIMDIDQQLSLDISTSPFVSAFASDSEKFMQRFGMSMVKMGEVGVLVGKEGEIRKNCRVFNNGTA</sequence>
<dbReference type="EMBL" id="CASHSV030000615">
    <property type="protein sequence ID" value="CAJ2671992.1"/>
    <property type="molecule type" value="Genomic_DNA"/>
</dbReference>
<gene>
    <name evidence="1" type="ORF">MILVUS5_LOCUS35708</name>
</gene>
<organism evidence="1 2">
    <name type="scientific">Trifolium pratense</name>
    <name type="common">Red clover</name>
    <dbReference type="NCBI Taxonomy" id="57577"/>
    <lineage>
        <taxon>Eukaryota</taxon>
        <taxon>Viridiplantae</taxon>
        <taxon>Streptophyta</taxon>
        <taxon>Embryophyta</taxon>
        <taxon>Tracheophyta</taxon>
        <taxon>Spermatophyta</taxon>
        <taxon>Magnoliopsida</taxon>
        <taxon>eudicotyledons</taxon>
        <taxon>Gunneridae</taxon>
        <taxon>Pentapetalae</taxon>
        <taxon>rosids</taxon>
        <taxon>fabids</taxon>
        <taxon>Fabales</taxon>
        <taxon>Fabaceae</taxon>
        <taxon>Papilionoideae</taxon>
        <taxon>50 kb inversion clade</taxon>
        <taxon>NPAAA clade</taxon>
        <taxon>Hologalegina</taxon>
        <taxon>IRL clade</taxon>
        <taxon>Trifolieae</taxon>
        <taxon>Trifolium</taxon>
    </lineage>
</organism>
<accession>A0ACB0LQZ1</accession>
<comment type="caution">
    <text evidence="1">The sequence shown here is derived from an EMBL/GenBank/DDBJ whole genome shotgun (WGS) entry which is preliminary data.</text>
</comment>
<keyword evidence="2" id="KW-1185">Reference proteome</keyword>
<name>A0ACB0LQZ1_TRIPR</name>
<dbReference type="Proteomes" id="UP001177021">
    <property type="component" value="Unassembled WGS sequence"/>
</dbReference>
<evidence type="ECO:0000313" key="1">
    <source>
        <dbReference type="EMBL" id="CAJ2671992.1"/>
    </source>
</evidence>
<reference evidence="1" key="1">
    <citation type="submission" date="2023-10" db="EMBL/GenBank/DDBJ databases">
        <authorList>
            <person name="Rodriguez Cubillos JULIANA M."/>
            <person name="De Vega J."/>
        </authorList>
    </citation>
    <scope>NUCLEOTIDE SEQUENCE</scope>
</reference>
<proteinExistence type="predicted"/>
<protein>
    <submittedName>
        <fullName evidence="1">Uncharacterized protein</fullName>
    </submittedName>
</protein>